<feature type="transmembrane region" description="Helical" evidence="1">
    <location>
        <begin position="9"/>
        <end position="31"/>
    </location>
</feature>
<feature type="transmembrane region" description="Helical" evidence="1">
    <location>
        <begin position="37"/>
        <end position="57"/>
    </location>
</feature>
<feature type="transmembrane region" description="Helical" evidence="1">
    <location>
        <begin position="171"/>
        <end position="189"/>
    </location>
</feature>
<sequence length="311" mass="36295">MTAVSLPRWVLAALSDWVIIFCAFFFIHAVLTNTVALPLEMRVCAVIVSAWLGAIVIGSRQHALAILGHEGAHGMIAKTMWLNDFLANLMCFWPLGSGIDGYRKFHFDHHHNLGTPRDPELEHKRRSAPEWDLPDTNRGIRIRFAKDLLGFGLNDLFLVEHYVGIFRRHMTVRDLMGPIVWWTVAVAVIGPMHLWWVIPVWFGALATAFWAFFRVRMWTEHLGTPNVHRITVVWWQRLFVPHNTWYHFEHHRFSNVPFFRLPLARALDTDEGITSLEALFESYRQWRRIPSGLPLHEEMDERFKLHSPMHS</sequence>
<protein>
    <submittedName>
        <fullName evidence="3">Fatty acid desaturase</fullName>
    </submittedName>
</protein>
<evidence type="ECO:0000313" key="3">
    <source>
        <dbReference type="EMBL" id="AAM97299.2"/>
    </source>
</evidence>
<name>Q8KP04_9BACT</name>
<keyword evidence="1" id="KW-0472">Membrane</keyword>
<dbReference type="InterPro" id="IPR005804">
    <property type="entry name" value="FA_desaturase_dom"/>
</dbReference>
<reference evidence="3" key="2">
    <citation type="journal article" date="2011" name="J. Bacteriol.">
        <title>Long-chain N-acyl amino acid synthases are linked to the putative PEP-CTERM/exosortase protein-sorting system in Gram-negative bacteria.</title>
        <authorList>
            <person name="Craig J.W."/>
            <person name="Cherry M.A."/>
            <person name="Brady S.F."/>
        </authorList>
    </citation>
    <scope>NUCLEOTIDE SEQUENCE</scope>
</reference>
<accession>Q8KP04</accession>
<keyword evidence="1" id="KW-1133">Transmembrane helix</keyword>
<dbReference type="AlphaFoldDB" id="Q8KP04"/>
<organism evidence="3">
    <name type="scientific">uncultured bacterium CSLC2</name>
    <dbReference type="NCBI Taxonomy" id="1091571"/>
    <lineage>
        <taxon>Bacteria</taxon>
        <taxon>environmental samples</taxon>
    </lineage>
</organism>
<feature type="transmembrane region" description="Helical" evidence="1">
    <location>
        <begin position="195"/>
        <end position="213"/>
    </location>
</feature>
<keyword evidence="1" id="KW-0812">Transmembrane</keyword>
<proteinExistence type="predicted"/>
<dbReference type="EMBL" id="JF429413">
    <property type="protein sequence ID" value="AAM97299.2"/>
    <property type="molecule type" value="Genomic_DNA"/>
</dbReference>
<feature type="domain" description="Fatty acid desaturase" evidence="2">
    <location>
        <begin position="50"/>
        <end position="267"/>
    </location>
</feature>
<evidence type="ECO:0000259" key="2">
    <source>
        <dbReference type="Pfam" id="PF00487"/>
    </source>
</evidence>
<evidence type="ECO:0000256" key="1">
    <source>
        <dbReference type="SAM" id="Phobius"/>
    </source>
</evidence>
<dbReference type="GO" id="GO:0006629">
    <property type="term" value="P:lipid metabolic process"/>
    <property type="evidence" value="ECO:0007669"/>
    <property type="project" value="InterPro"/>
</dbReference>
<reference evidence="3" key="1">
    <citation type="journal article" date="2002" name="J. Am. Chem. Soc.">
        <title>New natural product families from an environmental DNA (eDNA) gene cluster.</title>
        <authorList>
            <person name="Brady S.F."/>
            <person name="Chao C.J."/>
            <person name="Clardy J."/>
        </authorList>
    </citation>
    <scope>NUCLEOTIDE SEQUENCE</scope>
</reference>
<dbReference type="Pfam" id="PF00487">
    <property type="entry name" value="FA_desaturase"/>
    <property type="match status" value="1"/>
</dbReference>